<dbReference type="GO" id="GO:0005789">
    <property type="term" value="C:endoplasmic reticulum membrane"/>
    <property type="evidence" value="ECO:0007669"/>
    <property type="project" value="UniProtKB-SubCell"/>
</dbReference>
<dbReference type="PANTHER" id="PTHR10408:SF23">
    <property type="entry name" value="STEROL O-ACYLTRANSFERASE 1-RELATED"/>
    <property type="match status" value="1"/>
</dbReference>
<keyword evidence="6 13" id="KW-1133">Transmembrane helix</keyword>
<dbReference type="InterPro" id="IPR014371">
    <property type="entry name" value="Oat_ACAT_DAG_ARE"/>
</dbReference>
<comment type="subcellular location">
    <subcellularLocation>
        <location evidence="1 10">Endoplasmic reticulum membrane</location>
        <topology evidence="1 10">Multi-pass membrane protein</topology>
    </subcellularLocation>
</comment>
<evidence type="ECO:0000256" key="12">
    <source>
        <dbReference type="SAM" id="MobiDB-lite"/>
    </source>
</evidence>
<dbReference type="InParanoid" id="G3AKP0"/>
<organism evidence="15">
    <name type="scientific">Spathaspora passalidarum (strain NRRL Y-27907 / 11-Y1)</name>
    <dbReference type="NCBI Taxonomy" id="619300"/>
    <lineage>
        <taxon>Eukaryota</taxon>
        <taxon>Fungi</taxon>
        <taxon>Dikarya</taxon>
        <taxon>Ascomycota</taxon>
        <taxon>Saccharomycotina</taxon>
        <taxon>Pichiomycetes</taxon>
        <taxon>Debaryomycetaceae</taxon>
        <taxon>Spathaspora</taxon>
    </lineage>
</organism>
<dbReference type="STRING" id="619300.G3AKP0"/>
<accession>G3AKP0</accession>
<reference evidence="14 15" key="1">
    <citation type="journal article" date="2011" name="Proc. Natl. Acad. Sci. U.S.A.">
        <title>Comparative genomics of xylose-fermenting fungi for enhanced biofuel production.</title>
        <authorList>
            <person name="Wohlbach D.J."/>
            <person name="Kuo A."/>
            <person name="Sato T.K."/>
            <person name="Potts K.M."/>
            <person name="Salamov A.A."/>
            <person name="LaButti K.M."/>
            <person name="Sun H."/>
            <person name="Clum A."/>
            <person name="Pangilinan J.L."/>
            <person name="Lindquist E.A."/>
            <person name="Lucas S."/>
            <person name="Lapidus A."/>
            <person name="Jin M."/>
            <person name="Gunawan C."/>
            <person name="Balan V."/>
            <person name="Dale B.E."/>
            <person name="Jeffries T.W."/>
            <person name="Zinkel R."/>
            <person name="Barry K.W."/>
            <person name="Grigoriev I.V."/>
            <person name="Gasch A.P."/>
        </authorList>
    </citation>
    <scope>NUCLEOTIDE SEQUENCE [LARGE SCALE GENOMIC DNA]</scope>
    <source>
        <strain evidence="15">NRRL Y-27907 / 11-Y1</strain>
    </source>
</reference>
<evidence type="ECO:0000256" key="13">
    <source>
        <dbReference type="SAM" id="Phobius"/>
    </source>
</evidence>
<evidence type="ECO:0000313" key="15">
    <source>
        <dbReference type="Proteomes" id="UP000000709"/>
    </source>
</evidence>
<evidence type="ECO:0000256" key="7">
    <source>
        <dbReference type="ARBA" id="ARBA00023136"/>
    </source>
</evidence>
<feature type="region of interest" description="Disordered" evidence="12">
    <location>
        <begin position="28"/>
        <end position="47"/>
    </location>
</feature>
<feature type="transmembrane region" description="Helical" evidence="13">
    <location>
        <begin position="562"/>
        <end position="581"/>
    </location>
</feature>
<dbReference type="EMBL" id="GL996501">
    <property type="protein sequence ID" value="EGW32944.1"/>
    <property type="molecule type" value="Genomic_DNA"/>
</dbReference>
<keyword evidence="3 10" id="KW-0808">Transferase</keyword>
<dbReference type="GeneID" id="18871900"/>
<dbReference type="PIRSF" id="PIRSF000439">
    <property type="entry name" value="Oat_ACAT_DAG_ARE"/>
    <property type="match status" value="1"/>
</dbReference>
<evidence type="ECO:0000256" key="2">
    <source>
        <dbReference type="ARBA" id="ARBA00009010"/>
    </source>
</evidence>
<dbReference type="eggNOG" id="KOG0380">
    <property type="taxonomic scope" value="Eukaryota"/>
</dbReference>
<dbReference type="Pfam" id="PF03062">
    <property type="entry name" value="MBOAT"/>
    <property type="match status" value="1"/>
</dbReference>
<dbReference type="PANTHER" id="PTHR10408">
    <property type="entry name" value="STEROL O-ACYLTRANSFERASE"/>
    <property type="match status" value="1"/>
</dbReference>
<comment type="similarity">
    <text evidence="2 10">Belongs to the membrane-bound acyltransferase family. Sterol o-acyltransferase subfamily.</text>
</comment>
<feature type="active site" evidence="11">
    <location>
        <position position="519"/>
    </location>
</feature>
<evidence type="ECO:0000256" key="10">
    <source>
        <dbReference type="PIRNR" id="PIRNR000439"/>
    </source>
</evidence>
<dbReference type="HOGENOM" id="CLU_018190_2_1_1"/>
<dbReference type="Proteomes" id="UP000000709">
    <property type="component" value="Unassembled WGS sequence"/>
</dbReference>
<evidence type="ECO:0000256" key="6">
    <source>
        <dbReference type="ARBA" id="ARBA00022989"/>
    </source>
</evidence>
<dbReference type="KEGG" id="spaa:SPAPADRAFT_54917"/>
<feature type="transmembrane region" description="Helical" evidence="13">
    <location>
        <begin position="422"/>
        <end position="445"/>
    </location>
</feature>
<dbReference type="GO" id="GO:0034737">
    <property type="term" value="F:ergosterol O-acyltransferase activity"/>
    <property type="evidence" value="ECO:0007669"/>
    <property type="project" value="TreeGrafter"/>
</dbReference>
<evidence type="ECO:0000256" key="9">
    <source>
        <dbReference type="ARBA" id="ARBA00023568"/>
    </source>
</evidence>
<keyword evidence="5 10" id="KW-0256">Endoplasmic reticulum</keyword>
<feature type="compositionally biased region" description="Acidic residues" evidence="12">
    <location>
        <begin position="34"/>
        <end position="47"/>
    </location>
</feature>
<evidence type="ECO:0000256" key="5">
    <source>
        <dbReference type="ARBA" id="ARBA00022824"/>
    </source>
</evidence>
<dbReference type="RefSeq" id="XP_007374459.1">
    <property type="nucleotide sequence ID" value="XM_007374397.1"/>
</dbReference>
<evidence type="ECO:0000256" key="8">
    <source>
        <dbReference type="ARBA" id="ARBA00023315"/>
    </source>
</evidence>
<feature type="transmembrane region" description="Helical" evidence="13">
    <location>
        <begin position="204"/>
        <end position="223"/>
    </location>
</feature>
<feature type="transmembrane region" description="Helical" evidence="13">
    <location>
        <begin position="382"/>
        <end position="402"/>
    </location>
</feature>
<keyword evidence="7 10" id="KW-0472">Membrane</keyword>
<evidence type="ECO:0000256" key="11">
    <source>
        <dbReference type="PIRSR" id="PIRSR000439-1"/>
    </source>
</evidence>
<evidence type="ECO:0000256" key="1">
    <source>
        <dbReference type="ARBA" id="ARBA00004477"/>
    </source>
</evidence>
<dbReference type="OMA" id="INWWYVA"/>
<feature type="transmembrane region" description="Helical" evidence="13">
    <location>
        <begin position="128"/>
        <end position="151"/>
    </location>
</feature>
<dbReference type="OrthoDB" id="10039049at2759"/>
<comment type="function">
    <text evidence="9">Sterol O-acyltransferase that catalyzes the formation of stery esters.</text>
</comment>
<feature type="transmembrane region" description="Helical" evidence="13">
    <location>
        <begin position="171"/>
        <end position="192"/>
    </location>
</feature>
<proteinExistence type="inferred from homology"/>
<feature type="transmembrane region" description="Helical" evidence="13">
    <location>
        <begin position="506"/>
        <end position="527"/>
    </location>
</feature>
<evidence type="ECO:0000313" key="14">
    <source>
        <dbReference type="EMBL" id="EGW32944.1"/>
    </source>
</evidence>
<evidence type="ECO:0000256" key="4">
    <source>
        <dbReference type="ARBA" id="ARBA00022692"/>
    </source>
</evidence>
<name>G3AKP0_SPAPN</name>
<dbReference type="FunCoup" id="G3AKP0">
    <property type="interactions" value="273"/>
</dbReference>
<keyword evidence="15" id="KW-1185">Reference proteome</keyword>
<evidence type="ECO:0000256" key="3">
    <source>
        <dbReference type="ARBA" id="ARBA00022679"/>
    </source>
</evidence>
<keyword evidence="4 13" id="KW-0812">Transmembrane</keyword>
<keyword evidence="8 10" id="KW-0012">Acyltransferase</keyword>
<gene>
    <name evidence="14" type="ORF">SPAPADRAFT_54917</name>
</gene>
<dbReference type="GO" id="GO:0008204">
    <property type="term" value="P:ergosterol metabolic process"/>
    <property type="evidence" value="ECO:0007669"/>
    <property type="project" value="TreeGrafter"/>
</dbReference>
<dbReference type="AlphaFoldDB" id="G3AKP0"/>
<sequence length="582" mass="68124">MLRSSTLNELNRISKKGSHRKLLALNNDYTSSSGEEDNVVTPPADDDTSPVIEVVDKVEVVDQVEMPDPDSAVELRYRRQSVTLPSVIDYVTKAEKPHKYVSKFSDFTFKSTSTTIFDADYFTSGEFFGFYVLFWLGTFFFMFNNIVHTYLEDNSSILEWPVVKVLRKDLIKVGLTDLAMYLSTYFAFWVQYACRHYGLSWRRFGWFIQGVYDGVFIFFWLYVASESVMGFPWVAREFLVLHSLVFVMKMHSYGFYNGYLWSIYKEGKFSENYLQRLEAEKVKLPDGYKHEDTVKLLKESQAFCKYELIYQSHATTADKDEKLDPAMLDNSISDLQKQGLVTFPHNITLRDFFRYSMYPTVIYTLDFPTTPRIRWSYVGAKVCAIFGIIFLMVYVAHVGMYPLVLKAKAAKTLPTSERIPQFFSILFDMILPFLMLYLFTFYLIWDSILNAIAELSRYGDREFYGPWWNCSDWGEFARLWNIPVHKFLLRHVYHSSISTFRVNKHAASFFTFFLSSLVHELVMYVIFGNLRGYLLFFQMSQIPMQIIAQMNFFKNKRILGNVFCWIGFIAGPSIICTLYLVF</sequence>
<protein>
    <recommendedName>
        <fullName evidence="10">O-acyltransferase</fullName>
    </recommendedName>
</protein>
<dbReference type="InterPro" id="IPR004299">
    <property type="entry name" value="MBOAT_fam"/>
</dbReference>